<dbReference type="Pfam" id="PF08323">
    <property type="entry name" value="Glyco_transf_5"/>
    <property type="match status" value="2"/>
</dbReference>
<dbReference type="Pfam" id="PF00534">
    <property type="entry name" value="Glycos_transf_1"/>
    <property type="match status" value="2"/>
</dbReference>
<dbReference type="CDD" id="cd03791">
    <property type="entry name" value="GT5_Glycogen_synthase_DULL1-like"/>
    <property type="match status" value="2"/>
</dbReference>
<comment type="caution">
    <text evidence="12">The sequence shown here is derived from an EMBL/GenBank/DDBJ whole genome shotgun (WGS) entry which is preliminary data.</text>
</comment>
<feature type="region of interest" description="Disordered" evidence="9">
    <location>
        <begin position="869"/>
        <end position="889"/>
    </location>
</feature>
<dbReference type="GO" id="GO:0009507">
    <property type="term" value="C:chloroplast"/>
    <property type="evidence" value="ECO:0007669"/>
    <property type="project" value="UniProtKB-SubCell"/>
</dbReference>
<dbReference type="NCBIfam" id="TIGR02095">
    <property type="entry name" value="glgA"/>
    <property type="match status" value="1"/>
</dbReference>
<evidence type="ECO:0000313" key="12">
    <source>
        <dbReference type="EMBL" id="CAE7248521.1"/>
    </source>
</evidence>
<dbReference type="Gene3D" id="3.40.50.2000">
    <property type="entry name" value="Glycogen Phosphorylase B"/>
    <property type="match status" value="4"/>
</dbReference>
<evidence type="ECO:0000313" key="13">
    <source>
        <dbReference type="Proteomes" id="UP000604046"/>
    </source>
</evidence>
<feature type="domain" description="Starch synthase catalytic" evidence="11">
    <location>
        <begin position="246"/>
        <end position="503"/>
    </location>
</feature>
<dbReference type="InterPro" id="IPR011835">
    <property type="entry name" value="GS/SS"/>
</dbReference>
<evidence type="ECO:0000256" key="1">
    <source>
        <dbReference type="ARBA" id="ARBA00004229"/>
    </source>
</evidence>
<keyword evidence="6" id="KW-0808">Transferase</keyword>
<evidence type="ECO:0000259" key="11">
    <source>
        <dbReference type="Pfam" id="PF08323"/>
    </source>
</evidence>
<evidence type="ECO:0000256" key="6">
    <source>
        <dbReference type="ARBA" id="ARBA00022679"/>
    </source>
</evidence>
<dbReference type="SUPFAM" id="SSF53756">
    <property type="entry name" value="UDP-Glycosyltransferase/glycogen phosphorylase"/>
    <property type="match status" value="2"/>
</dbReference>
<comment type="subcellular location">
    <subcellularLocation>
        <location evidence="1">Plastid</location>
        <location evidence="1">Chloroplast</location>
    </subcellularLocation>
</comment>
<evidence type="ECO:0000259" key="10">
    <source>
        <dbReference type="Pfam" id="PF00534"/>
    </source>
</evidence>
<evidence type="ECO:0000256" key="3">
    <source>
        <dbReference type="ARBA" id="ARBA00022528"/>
    </source>
</evidence>
<evidence type="ECO:0000256" key="9">
    <source>
        <dbReference type="SAM" id="MobiDB-lite"/>
    </source>
</evidence>
<keyword evidence="4" id="KW-0934">Plastid</keyword>
<dbReference type="EMBL" id="CAJNDS010001114">
    <property type="protein sequence ID" value="CAE7248521.1"/>
    <property type="molecule type" value="Genomic_DNA"/>
</dbReference>
<feature type="region of interest" description="Disordered" evidence="9">
    <location>
        <begin position="1"/>
        <end position="84"/>
    </location>
</feature>
<dbReference type="GO" id="GO:0004373">
    <property type="term" value="F:alpha-1,4-glucan glucosyltransferase (UDP-glucose donor) activity"/>
    <property type="evidence" value="ECO:0007669"/>
    <property type="project" value="InterPro"/>
</dbReference>
<feature type="compositionally biased region" description="Low complexity" evidence="9">
    <location>
        <begin position="34"/>
        <end position="57"/>
    </location>
</feature>
<keyword evidence="3" id="KW-0150">Chloroplast</keyword>
<keyword evidence="5" id="KW-0328">Glycosyltransferase</keyword>
<evidence type="ECO:0000256" key="2">
    <source>
        <dbReference type="ARBA" id="ARBA00010281"/>
    </source>
</evidence>
<organism evidence="12 13">
    <name type="scientific">Symbiodinium natans</name>
    <dbReference type="NCBI Taxonomy" id="878477"/>
    <lineage>
        <taxon>Eukaryota</taxon>
        <taxon>Sar</taxon>
        <taxon>Alveolata</taxon>
        <taxon>Dinophyceae</taxon>
        <taxon>Suessiales</taxon>
        <taxon>Symbiodiniaceae</taxon>
        <taxon>Symbiodinium</taxon>
    </lineage>
</organism>
<feature type="compositionally biased region" description="Low complexity" evidence="9">
    <location>
        <begin position="65"/>
        <end position="84"/>
    </location>
</feature>
<feature type="domain" description="Starch synthase catalytic" evidence="11">
    <location>
        <begin position="1112"/>
        <end position="1384"/>
    </location>
</feature>
<feature type="region of interest" description="Disordered" evidence="9">
    <location>
        <begin position="915"/>
        <end position="937"/>
    </location>
</feature>
<dbReference type="InterPro" id="IPR001296">
    <property type="entry name" value="Glyco_trans_1"/>
</dbReference>
<evidence type="ECO:0000256" key="8">
    <source>
        <dbReference type="ARBA" id="ARBA00042085"/>
    </source>
</evidence>
<evidence type="ECO:0000256" key="4">
    <source>
        <dbReference type="ARBA" id="ARBA00022640"/>
    </source>
</evidence>
<feature type="compositionally biased region" description="Basic and acidic residues" evidence="9">
    <location>
        <begin position="20"/>
        <end position="33"/>
    </location>
</feature>
<dbReference type="Proteomes" id="UP000604046">
    <property type="component" value="Unassembled WGS sequence"/>
</dbReference>
<accession>A0A812LJ78</accession>
<name>A0A812LJ78_9DINO</name>
<protein>
    <recommendedName>
        <fullName evidence="7">Granule-bound starch synthase 1, chloroplastic/amyloplastic</fullName>
    </recommendedName>
    <alternativeName>
        <fullName evidence="8">Granule-bound starch synthase I</fullName>
    </alternativeName>
</protein>
<sequence>MSAPKATPPAQAGDVAQTAKAREEAPNREEKVKAAGAAPTAASAAAAPQVAKSKAATLVAGGGAAPKASGSGPTTTSPASAGVTAPAKAKAAVSPISAAAVMEEGTKPATAAERLTATGSALARGMGAKAEAPKAKAKPAMAVPSTSKYAGGVASTQSAPNSVLNIVSGKPVAAGEIGTNAYATSTVGPARGYAKAAAAALPTSAAQDVPKVGPPAVAVGRAMAEGRGAVSTVGGKLVTTIGKKYQIVFVTSEVAPFSKTGGLGEAMDGLPIALAALGHRCMVVSPRYDQYKDAWDTGYWSSVPMGGKNESVHFFHTYKQKVDYVFVDHPTFLERVNGETGAKLYGPEWGQDFADNQARFAYFCKASLKAIQELPLGGAVYGGDCMVVCNDWHSALVPMLIHAEKPTGKWTNTKSAFLCHNAVFQGRFVREEGLASIFGVPERYIDSITFKMPLRIGKYNEKKSCINTMAAGLKYADRALTVSPSYAVECCTDPEKGVELEDLFTLGKCTGILNGVKEGVSPSDKNFVTKTMMSCGIFTAATAPEAKAELKATYRAQNNLPETKGPLMCFIGRLDAQKGYDLLLEALVEILEDTEMQVVIVGSGRADLVAQTKAVEKKFPTKFFYAGWMGPERYALLAGCDFTLLPSRWEPCGLVQMEAMRMGTLPIVAPTGGLKDTVEDGLNGIWTDKEMSVEAVIDEESVESIAKALKRASKLFVEEPSKVKAMTRAAMAASAEFTWSNAALQYEAIFEELGVKDTLKGGVATVTLEMDKQGVWGLMYACEVRPLGPENVLNDLELFARAPFVLGNWVSVAGEGIVERYLERVLRFMGSVRLGATTGIHDFRDPESNLAAPPPAPTVVPVAKAGDVAQTAKAREEAPNREEKVKAAGAAPTAASAAAAPQVAKSKAAMLVAGGGAAPKAPKPDKEPAPEVTAPAKAKAAVSPISAAAVMEEGTKPATAAQRLTAKAKPAMAVPSTSKYAGGVASTQSAPNSVTGAARQGSDEVLNIVSGKPVAAGEIGTNAYATSTVGPARGYAKAASAALPTSAQVGPPAVAVGRAMAEARDARSGGLVVVQLPLSQGRGAVSTVGGKLVTTISKKYQCPGEHTSIGWIVFVTSEVAPFSKTGGTSNFGCAPVSKEFSTGLGEAMDGLPIALAALGHRCMVVSPRYDQYKDAWDTGYWSSVPMGGKNESVHFFHTYKQKVDYVFVDHPTFLERVNGETGAKLYGPEWGQDFADNQARFAYFCKASLKAIQELPLGGAVYGGDCMVVCNDWHSALVPMLIHAEKPTGKWTNTKSAFLCHNAVFQGRFVREEGLASIFGVPERYIDSITFKMPLRIGKYNEKKSCINTMAAGLKYADRALTVSPSYAVECCTDPEKGVELEDLFTLGKCTGILNGVKEGVSPSDKNFVTKTMMSCGIFTAATAPEAKAELKATYRAQNNLPETKGPLMCFIGRLDAQKGYDLLLEALVEILEDTEMQVVIVGSGRADLVAQTKAVEKKFPTKFFYAGWMGPERYALLAGCDFTLLPSRWEPCGLVQMEAMRMGTLPIVAPTGGLKDTVEDGLNGIWTDKEMSVEAVIDEESVESIAKALKRASKLFVEEPSKAG</sequence>
<dbReference type="PANTHER" id="PTHR45825:SF3">
    <property type="entry name" value="GRANULE-BOUND STARCH SYNTHASE 1, CHLOROPLASTIC_AMYLOPLASTIC"/>
    <property type="match status" value="1"/>
</dbReference>
<dbReference type="InterPro" id="IPR013534">
    <property type="entry name" value="Starch_synth_cat_dom"/>
</dbReference>
<evidence type="ECO:0000256" key="7">
    <source>
        <dbReference type="ARBA" id="ARBA00040053"/>
    </source>
</evidence>
<comment type="similarity">
    <text evidence="2">Belongs to the glycosyltransferase 1 family. Bacterial/plant glycogen synthase subfamily.</text>
</comment>
<feature type="domain" description="Glycosyl transferase family 1" evidence="10">
    <location>
        <begin position="556"/>
        <end position="697"/>
    </location>
</feature>
<evidence type="ECO:0000256" key="5">
    <source>
        <dbReference type="ARBA" id="ARBA00022676"/>
    </source>
</evidence>
<dbReference type="OrthoDB" id="10411893at2759"/>
<reference evidence="12" key="1">
    <citation type="submission" date="2021-02" db="EMBL/GenBank/DDBJ databases">
        <authorList>
            <person name="Dougan E. K."/>
            <person name="Rhodes N."/>
            <person name="Thang M."/>
            <person name="Chan C."/>
        </authorList>
    </citation>
    <scope>NUCLEOTIDE SEQUENCE</scope>
</reference>
<feature type="domain" description="Glycosyl transferase family 1" evidence="10">
    <location>
        <begin position="1437"/>
        <end position="1578"/>
    </location>
</feature>
<dbReference type="PANTHER" id="PTHR45825">
    <property type="entry name" value="GRANULE-BOUND STARCH SYNTHASE 1, CHLOROPLASTIC/AMYLOPLASTIC"/>
    <property type="match status" value="1"/>
</dbReference>
<proteinExistence type="inferred from homology"/>
<feature type="compositionally biased region" description="Basic and acidic residues" evidence="9">
    <location>
        <begin position="873"/>
        <end position="886"/>
    </location>
</feature>
<keyword evidence="13" id="KW-1185">Reference proteome</keyword>
<gene>
    <name evidence="12" type="ORF">SNAT2548_LOCUS12040</name>
</gene>